<proteinExistence type="predicted"/>
<organism evidence="1 2">
    <name type="scientific">Staurois parvus</name>
    <dbReference type="NCBI Taxonomy" id="386267"/>
    <lineage>
        <taxon>Eukaryota</taxon>
        <taxon>Metazoa</taxon>
        <taxon>Chordata</taxon>
        <taxon>Craniata</taxon>
        <taxon>Vertebrata</taxon>
        <taxon>Euteleostomi</taxon>
        <taxon>Amphibia</taxon>
        <taxon>Batrachia</taxon>
        <taxon>Anura</taxon>
        <taxon>Neobatrachia</taxon>
        <taxon>Ranoidea</taxon>
        <taxon>Ranidae</taxon>
        <taxon>Staurois</taxon>
    </lineage>
</organism>
<dbReference type="EMBL" id="CATNWA010015887">
    <property type="protein sequence ID" value="CAI9587803.1"/>
    <property type="molecule type" value="Genomic_DNA"/>
</dbReference>
<reference evidence="1" key="1">
    <citation type="submission" date="2023-05" db="EMBL/GenBank/DDBJ databases">
        <authorList>
            <person name="Stuckert A."/>
        </authorList>
    </citation>
    <scope>NUCLEOTIDE SEQUENCE</scope>
</reference>
<evidence type="ECO:0000313" key="1">
    <source>
        <dbReference type="EMBL" id="CAI9587803.1"/>
    </source>
</evidence>
<gene>
    <name evidence="1" type="ORF">SPARVUS_LOCUS10648838</name>
</gene>
<evidence type="ECO:0000313" key="2">
    <source>
        <dbReference type="Proteomes" id="UP001162483"/>
    </source>
</evidence>
<accession>A0ABN9ESS3</accession>
<name>A0ABN9ESS3_9NEOB</name>
<feature type="non-terminal residue" evidence="1">
    <location>
        <position position="56"/>
    </location>
</feature>
<protein>
    <submittedName>
        <fullName evidence="1">Uncharacterized protein</fullName>
    </submittedName>
</protein>
<sequence>MSLLTPLLTTCPVQRSQSKMVGTIYEWKPASGLPPSSRLYTAAGREVVNSNSGFCC</sequence>
<keyword evidence="2" id="KW-1185">Reference proteome</keyword>
<comment type="caution">
    <text evidence="1">The sequence shown here is derived from an EMBL/GenBank/DDBJ whole genome shotgun (WGS) entry which is preliminary data.</text>
</comment>
<dbReference type="Proteomes" id="UP001162483">
    <property type="component" value="Unassembled WGS sequence"/>
</dbReference>